<proteinExistence type="predicted"/>
<sequence>MGEESRPAPAFVDLGGLATGGGGNESKVEEGVGEGPRPDPDSVELGRSATGSGGRASKIEAGEGSRSGPALVDLGLLGAGSGGEKSKIAGWVGLDAALVGYLPAPGHLAAMATALPEEIRRILPTLDRETIREALFPGRRPRLLETADTPLGRSGFLALPRFADELAHPGLAEDAATAADLAAAHGARTVSLAGMIPARTGYGGALTPYLRSGVGLTTGHAVTAASVVRTTVAAVVAQGRMTSGRKLSECTVAILGVGSIGTSSLRLLLTEQDHRPARLILCDLPSAATRLAELAATLDVPTSIVLSPEGVYPADVIVAATSGGPGTLDVDRLRPGTILVDDSFPHCFDTGRALARMRERGDVLIAGGGLLDCGEIRQTVAEGLPTVAVQLPGAIASCRLESLLHAARPELPLVTGPVTAELAAAYRSALDEAGIRAAPLHLLDQRL</sequence>
<accession>A0ABQ3WS23</accession>
<organism evidence="2">
    <name type="scientific">Actinoplanes campanulatus</name>
    <dbReference type="NCBI Taxonomy" id="113559"/>
    <lineage>
        <taxon>Bacteria</taxon>
        <taxon>Bacillati</taxon>
        <taxon>Actinomycetota</taxon>
        <taxon>Actinomycetes</taxon>
        <taxon>Micromonosporales</taxon>
        <taxon>Micromonosporaceae</taxon>
        <taxon>Actinoplanes</taxon>
    </lineage>
</organism>
<reference evidence="2" key="1">
    <citation type="submission" date="2021-01" db="EMBL/GenBank/DDBJ databases">
        <title>Whole genome shotgun sequence of Actinoplanes capillaceus NBRC 16408.</title>
        <authorList>
            <person name="Komaki H."/>
            <person name="Tamura T."/>
        </authorList>
    </citation>
    <scope>NUCLEOTIDE SEQUENCE [LARGE SCALE GENOMIC DNA]</scope>
    <source>
        <strain evidence="2">NBRC 16408</strain>
    </source>
</reference>
<dbReference type="SUPFAM" id="SSF51735">
    <property type="entry name" value="NAD(P)-binding Rossmann-fold domains"/>
    <property type="match status" value="1"/>
</dbReference>
<evidence type="ECO:0000313" key="2">
    <source>
        <dbReference type="EMBL" id="GID49081.1"/>
    </source>
</evidence>
<gene>
    <name evidence="2" type="ORF">Aca07nite_63560</name>
</gene>
<evidence type="ECO:0000256" key="1">
    <source>
        <dbReference type="SAM" id="MobiDB-lite"/>
    </source>
</evidence>
<name>A0ABQ3WS23_9ACTN</name>
<dbReference type="InterPro" id="IPR036291">
    <property type="entry name" value="NAD(P)-bd_dom_sf"/>
</dbReference>
<comment type="caution">
    <text evidence="2">The sequence shown here is derived from an EMBL/GenBank/DDBJ whole genome shotgun (WGS) entry which is preliminary data.</text>
</comment>
<feature type="compositionally biased region" description="Basic and acidic residues" evidence="1">
    <location>
        <begin position="26"/>
        <end position="40"/>
    </location>
</feature>
<feature type="region of interest" description="Disordered" evidence="1">
    <location>
        <begin position="1"/>
        <end position="65"/>
    </location>
</feature>
<dbReference type="Gene3D" id="3.40.50.720">
    <property type="entry name" value="NAD(P)-binding Rossmann-like Domain"/>
    <property type="match status" value="1"/>
</dbReference>
<protein>
    <submittedName>
        <fullName evidence="2">Uncharacterized protein</fullName>
    </submittedName>
</protein>
<dbReference type="EMBL" id="BOMF01000116">
    <property type="protein sequence ID" value="GID49081.1"/>
    <property type="molecule type" value="Genomic_DNA"/>
</dbReference>